<organism evidence="4 5">
    <name type="scientific">Spirilliplanes yamanashiensis</name>
    <dbReference type="NCBI Taxonomy" id="42233"/>
    <lineage>
        <taxon>Bacteria</taxon>
        <taxon>Bacillati</taxon>
        <taxon>Actinomycetota</taxon>
        <taxon>Actinomycetes</taxon>
        <taxon>Micromonosporales</taxon>
        <taxon>Micromonosporaceae</taxon>
        <taxon>Spirilliplanes</taxon>
    </lineage>
</organism>
<reference evidence="4" key="1">
    <citation type="submission" date="2021-01" db="EMBL/GenBank/DDBJ databases">
        <title>Whole genome shotgun sequence of Spirilliplanes yamanashiensis NBRC 15828.</title>
        <authorList>
            <person name="Komaki H."/>
            <person name="Tamura T."/>
        </authorList>
    </citation>
    <scope>NUCLEOTIDE SEQUENCE</scope>
    <source>
        <strain evidence="4">NBRC 15828</strain>
    </source>
</reference>
<name>A0A8J3Y999_9ACTN</name>
<keyword evidence="1" id="KW-0560">Oxidoreductase</keyword>
<evidence type="ECO:0000259" key="3">
    <source>
        <dbReference type="Pfam" id="PF01494"/>
    </source>
</evidence>
<dbReference type="GO" id="GO:0071949">
    <property type="term" value="F:FAD binding"/>
    <property type="evidence" value="ECO:0007669"/>
    <property type="project" value="InterPro"/>
</dbReference>
<dbReference type="Gene3D" id="3.50.50.60">
    <property type="entry name" value="FAD/NAD(P)-binding domain"/>
    <property type="match status" value="1"/>
</dbReference>
<dbReference type="RefSeq" id="WP_203939118.1">
    <property type="nucleotide sequence ID" value="NZ_BAAAGJ010000002.1"/>
</dbReference>
<dbReference type="GO" id="GO:0004497">
    <property type="term" value="F:monooxygenase activity"/>
    <property type="evidence" value="ECO:0007669"/>
    <property type="project" value="UniProtKB-KW"/>
</dbReference>
<dbReference type="PANTHER" id="PTHR13789">
    <property type="entry name" value="MONOOXYGENASE"/>
    <property type="match status" value="1"/>
</dbReference>
<dbReference type="InterPro" id="IPR002938">
    <property type="entry name" value="FAD-bd"/>
</dbReference>
<evidence type="ECO:0000256" key="2">
    <source>
        <dbReference type="ARBA" id="ARBA00023033"/>
    </source>
</evidence>
<dbReference type="InterPro" id="IPR050493">
    <property type="entry name" value="FAD-dep_Monooxygenase_BioMet"/>
</dbReference>
<dbReference type="PANTHER" id="PTHR13789:SF309">
    <property type="entry name" value="PUTATIVE (AFU_ORTHOLOGUE AFUA_6G14510)-RELATED"/>
    <property type="match status" value="1"/>
</dbReference>
<dbReference type="EMBL" id="BOOY01000025">
    <property type="protein sequence ID" value="GIJ03860.1"/>
    <property type="molecule type" value="Genomic_DNA"/>
</dbReference>
<proteinExistence type="predicted"/>
<dbReference type="Proteomes" id="UP000652013">
    <property type="component" value="Unassembled WGS sequence"/>
</dbReference>
<keyword evidence="2 4" id="KW-0503">Monooxygenase</keyword>
<dbReference type="InterPro" id="IPR036188">
    <property type="entry name" value="FAD/NAD-bd_sf"/>
</dbReference>
<feature type="domain" description="FAD-binding" evidence="3">
    <location>
        <begin position="2"/>
        <end position="333"/>
    </location>
</feature>
<comment type="caution">
    <text evidence="4">The sequence shown here is derived from an EMBL/GenBank/DDBJ whole genome shotgun (WGS) entry which is preliminary data.</text>
</comment>
<accession>A0A8J3Y999</accession>
<dbReference type="AlphaFoldDB" id="A0A8J3Y999"/>
<dbReference type="SUPFAM" id="SSF51905">
    <property type="entry name" value="FAD/NAD(P)-binding domain"/>
    <property type="match status" value="1"/>
</dbReference>
<evidence type="ECO:0000313" key="4">
    <source>
        <dbReference type="EMBL" id="GIJ03860.1"/>
    </source>
</evidence>
<evidence type="ECO:0000256" key="1">
    <source>
        <dbReference type="ARBA" id="ARBA00023002"/>
    </source>
</evidence>
<sequence length="389" mass="40688">MRVGIIGAGIGGLVAAVGLQRAGHEVAVFERAPEPRREGSGLSLFGNAFTALDAVGLGDAMRAVTAPAGLLRAGQRRPDGRWLATTPAASLAALRIAHRSDVHRVLLSALDPDTVRYGSDVLGVPASGDTVTLTTGAESFDVVVAADGIRSRVRSTWPGDPGVRYSGYSTWRGVTATPVDLGGAAGETWGDGLRFGMAPLGDGRVYWFGVASMPPGVALDDEWAAVNRHFAGWHSPIAEMLAATDPATVARLDIHDLAGPLPTFRRGRCVLLGDAAHAMTPDLGQGAGQAMEDAATLAALLAPLSDSDHGGIDAALDRYDALRRPRTQSIARRARSVGAVAQARGRTRVFLRDTAVRLIPASLTARQLTALQSWQPPSPARSRTEGALR</sequence>
<keyword evidence="5" id="KW-1185">Reference proteome</keyword>
<gene>
    <name evidence="4" type="ORF">Sya03_32120</name>
</gene>
<dbReference type="Pfam" id="PF01494">
    <property type="entry name" value="FAD_binding_3"/>
    <property type="match status" value="1"/>
</dbReference>
<dbReference type="PRINTS" id="PR00420">
    <property type="entry name" value="RNGMNOXGNASE"/>
</dbReference>
<protein>
    <submittedName>
        <fullName evidence="4">Monooxygenase</fullName>
    </submittedName>
</protein>
<evidence type="ECO:0000313" key="5">
    <source>
        <dbReference type="Proteomes" id="UP000652013"/>
    </source>
</evidence>